<keyword evidence="3" id="KW-1185">Reference proteome</keyword>
<dbReference type="InterPro" id="IPR021344">
    <property type="entry name" value="DUF2970"/>
</dbReference>
<dbReference type="EMBL" id="ASHL01000012">
    <property type="protein sequence ID" value="EPD12207.1"/>
    <property type="molecule type" value="Genomic_DNA"/>
</dbReference>
<keyword evidence="1" id="KW-0812">Transmembrane</keyword>
<accession>A0AB33YZ40</accession>
<dbReference type="Pfam" id="PF11174">
    <property type="entry name" value="DUF2970"/>
    <property type="match status" value="1"/>
</dbReference>
<protein>
    <recommendedName>
        <fullName evidence="4">DUF2970 domain-containing protein</fullName>
    </recommendedName>
</protein>
<evidence type="ECO:0008006" key="4">
    <source>
        <dbReference type="Google" id="ProtNLM"/>
    </source>
</evidence>
<name>A0AB33YZ40_9GAMM</name>
<dbReference type="RefSeq" id="WP_015005207.1">
    <property type="nucleotide sequence ID" value="NZ_JARGOU010000015.1"/>
</dbReference>
<feature type="transmembrane region" description="Helical" evidence="1">
    <location>
        <begin position="43"/>
        <end position="66"/>
    </location>
</feature>
<keyword evidence="1" id="KW-1133">Transmembrane helix</keyword>
<gene>
    <name evidence="2" type="ORF">L196_10394</name>
</gene>
<keyword evidence="1" id="KW-0472">Membrane</keyword>
<proteinExistence type="predicted"/>
<sequence>MKQDDGLAPSFWQMVGSTMLSFLGVSKESRRRRDFQYGNPKVFIVTGFILALLFIFAVLGVVKMVLPS</sequence>
<evidence type="ECO:0000313" key="2">
    <source>
        <dbReference type="EMBL" id="EPD12207.1"/>
    </source>
</evidence>
<comment type="caution">
    <text evidence="2">The sequence shown here is derived from an EMBL/GenBank/DDBJ whole genome shotgun (WGS) entry which is preliminary data.</text>
</comment>
<feature type="transmembrane region" description="Helical" evidence="1">
    <location>
        <begin position="6"/>
        <end position="23"/>
    </location>
</feature>
<dbReference type="Proteomes" id="UP000015462">
    <property type="component" value="Unassembled WGS sequence"/>
</dbReference>
<reference evidence="2 3" key="1">
    <citation type="journal article" date="2013" name="Genome Announc.">
        <title>Genome Sequence of the Pyrene- and Fluoranthene-Degrading Bacterium Cycloclasticus sp. Strain PY97M.</title>
        <authorList>
            <person name="Cui Z."/>
            <person name="Xu G."/>
            <person name="Li Q."/>
            <person name="Gao W."/>
            <person name="Zheng L."/>
        </authorList>
    </citation>
    <scope>NUCLEOTIDE SEQUENCE [LARGE SCALE GENOMIC DNA]</scope>
    <source>
        <strain evidence="2 3">PY97M</strain>
    </source>
</reference>
<evidence type="ECO:0000313" key="3">
    <source>
        <dbReference type="Proteomes" id="UP000015462"/>
    </source>
</evidence>
<evidence type="ECO:0000256" key="1">
    <source>
        <dbReference type="SAM" id="Phobius"/>
    </source>
</evidence>
<organism evidence="2 3">
    <name type="scientific">Cycloclasticus pugetii</name>
    <dbReference type="NCBI Taxonomy" id="34068"/>
    <lineage>
        <taxon>Bacteria</taxon>
        <taxon>Pseudomonadati</taxon>
        <taxon>Pseudomonadota</taxon>
        <taxon>Gammaproteobacteria</taxon>
        <taxon>Thiotrichales</taxon>
        <taxon>Piscirickettsiaceae</taxon>
        <taxon>Cycloclasticus</taxon>
    </lineage>
</organism>
<dbReference type="AlphaFoldDB" id="A0AB33YZ40"/>